<keyword evidence="15" id="KW-0175">Coiled coil</keyword>
<dbReference type="GO" id="GO:0009279">
    <property type="term" value="C:cell outer membrane"/>
    <property type="evidence" value="ECO:0007669"/>
    <property type="project" value="UniProtKB-SubCell"/>
</dbReference>
<accession>A0A5A9X4G8</accession>
<comment type="subcellular location">
    <subcellularLocation>
        <location evidence="1">Cell outer membrane</location>
        <topology evidence="1">Multi-pass membrane protein</topology>
    </subcellularLocation>
</comment>
<dbReference type="Pfam" id="PF22461">
    <property type="entry name" value="SLBB_2"/>
    <property type="match status" value="1"/>
</dbReference>
<dbReference type="Gene3D" id="3.30.1950.10">
    <property type="entry name" value="wza like domain"/>
    <property type="match status" value="1"/>
</dbReference>
<keyword evidence="3" id="KW-0813">Transport</keyword>
<keyword evidence="9" id="KW-0406">Ion transport</keyword>
<keyword evidence="5" id="KW-0762">Sugar transport</keyword>
<organism evidence="20 21">
    <name type="scientific">Oryzomonas rubra</name>
    <dbReference type="NCBI Taxonomy" id="2509454"/>
    <lineage>
        <taxon>Bacteria</taxon>
        <taxon>Pseudomonadati</taxon>
        <taxon>Thermodesulfobacteriota</taxon>
        <taxon>Desulfuromonadia</taxon>
        <taxon>Geobacterales</taxon>
        <taxon>Geobacteraceae</taxon>
        <taxon>Oryzomonas</taxon>
    </lineage>
</organism>
<keyword evidence="14" id="KW-0449">Lipoprotein</keyword>
<reference evidence="20 21" key="1">
    <citation type="submission" date="2019-04" db="EMBL/GenBank/DDBJ databases">
        <title>Geobacter ruber sp. nov., ferric-reducing bacteria isolated from paddy soil.</title>
        <authorList>
            <person name="Xu Z."/>
            <person name="Masuda Y."/>
            <person name="Itoh H."/>
            <person name="Senoo K."/>
        </authorList>
    </citation>
    <scope>NUCLEOTIDE SEQUENCE [LARGE SCALE GENOMIC DNA]</scope>
    <source>
        <strain evidence="20 21">Red88</strain>
    </source>
</reference>
<evidence type="ECO:0000256" key="9">
    <source>
        <dbReference type="ARBA" id="ARBA00023065"/>
    </source>
</evidence>
<comment type="caution">
    <text evidence="20">The sequence shown here is derived from an EMBL/GenBank/DDBJ whole genome shotgun (WGS) entry which is preliminary data.</text>
</comment>
<feature type="domain" description="Soluble ligand binding" evidence="18">
    <location>
        <begin position="538"/>
        <end position="582"/>
    </location>
</feature>
<dbReference type="Gene3D" id="2.60.40.10">
    <property type="entry name" value="Immunoglobulins"/>
    <property type="match status" value="1"/>
</dbReference>
<dbReference type="InterPro" id="IPR036116">
    <property type="entry name" value="FN3_sf"/>
</dbReference>
<dbReference type="InterPro" id="IPR054765">
    <property type="entry name" value="SLBB_dom"/>
</dbReference>
<evidence type="ECO:0000256" key="2">
    <source>
        <dbReference type="ARBA" id="ARBA00009450"/>
    </source>
</evidence>
<feature type="domain" description="Soluble ligand binding" evidence="18">
    <location>
        <begin position="773"/>
        <end position="824"/>
    </location>
</feature>
<dbReference type="OrthoDB" id="9815244at2"/>
<keyword evidence="6" id="KW-0812">Transmembrane</keyword>
<evidence type="ECO:0000256" key="15">
    <source>
        <dbReference type="SAM" id="Coils"/>
    </source>
</evidence>
<evidence type="ECO:0000256" key="11">
    <source>
        <dbReference type="ARBA" id="ARBA00023136"/>
    </source>
</evidence>
<evidence type="ECO:0000313" key="21">
    <source>
        <dbReference type="Proteomes" id="UP000324298"/>
    </source>
</evidence>
<dbReference type="Pfam" id="PF10531">
    <property type="entry name" value="SLBB"/>
    <property type="match status" value="5"/>
</dbReference>
<gene>
    <name evidence="20" type="ORF">ET418_17495</name>
</gene>
<proteinExistence type="inferred from homology"/>
<dbReference type="GO" id="GO:0015159">
    <property type="term" value="F:polysaccharide transmembrane transporter activity"/>
    <property type="evidence" value="ECO:0007669"/>
    <property type="project" value="InterPro"/>
</dbReference>
<feature type="coiled-coil region" evidence="15">
    <location>
        <begin position="697"/>
        <end position="734"/>
    </location>
</feature>
<evidence type="ECO:0000256" key="7">
    <source>
        <dbReference type="ARBA" id="ARBA00022729"/>
    </source>
</evidence>
<feature type="domain" description="SLBB" evidence="19">
    <location>
        <begin position="270"/>
        <end position="347"/>
    </location>
</feature>
<dbReference type="PANTHER" id="PTHR33619:SF3">
    <property type="entry name" value="POLYSACCHARIDE EXPORT PROTEIN GFCE-RELATED"/>
    <property type="match status" value="1"/>
</dbReference>
<evidence type="ECO:0000256" key="12">
    <source>
        <dbReference type="ARBA" id="ARBA00023139"/>
    </source>
</evidence>
<evidence type="ECO:0000256" key="4">
    <source>
        <dbReference type="ARBA" id="ARBA00022452"/>
    </source>
</evidence>
<keyword evidence="13" id="KW-0998">Cell outer membrane</keyword>
<evidence type="ECO:0000256" key="16">
    <source>
        <dbReference type="SAM" id="MobiDB-lite"/>
    </source>
</evidence>
<evidence type="ECO:0000256" key="1">
    <source>
        <dbReference type="ARBA" id="ARBA00004571"/>
    </source>
</evidence>
<dbReference type="InterPro" id="IPR003961">
    <property type="entry name" value="FN3_dom"/>
</dbReference>
<feature type="domain" description="Soluble ligand binding" evidence="18">
    <location>
        <begin position="353"/>
        <end position="405"/>
    </location>
</feature>
<evidence type="ECO:0000256" key="10">
    <source>
        <dbReference type="ARBA" id="ARBA00023114"/>
    </source>
</evidence>
<evidence type="ECO:0000256" key="6">
    <source>
        <dbReference type="ARBA" id="ARBA00022692"/>
    </source>
</evidence>
<keyword evidence="11" id="KW-0472">Membrane</keyword>
<feature type="domain" description="Soluble ligand binding" evidence="18">
    <location>
        <begin position="632"/>
        <end position="676"/>
    </location>
</feature>
<evidence type="ECO:0000259" key="17">
    <source>
        <dbReference type="Pfam" id="PF02563"/>
    </source>
</evidence>
<keyword evidence="12" id="KW-0564">Palmitate</keyword>
<dbReference type="InterPro" id="IPR049712">
    <property type="entry name" value="Poly_export"/>
</dbReference>
<dbReference type="CDD" id="cd00063">
    <property type="entry name" value="FN3"/>
    <property type="match status" value="1"/>
</dbReference>
<dbReference type="InterPro" id="IPR013783">
    <property type="entry name" value="Ig-like_fold"/>
</dbReference>
<dbReference type="Gene3D" id="3.10.560.10">
    <property type="entry name" value="Outer membrane lipoprotein wza domain like"/>
    <property type="match status" value="6"/>
</dbReference>
<dbReference type="InterPro" id="IPR003715">
    <property type="entry name" value="Poly_export_N"/>
</dbReference>
<feature type="domain" description="Soluble ligand binding" evidence="18">
    <location>
        <begin position="443"/>
        <end position="469"/>
    </location>
</feature>
<evidence type="ECO:0000256" key="14">
    <source>
        <dbReference type="ARBA" id="ARBA00023288"/>
    </source>
</evidence>
<evidence type="ECO:0000256" key="3">
    <source>
        <dbReference type="ARBA" id="ARBA00022448"/>
    </source>
</evidence>
<dbReference type="InterPro" id="IPR019554">
    <property type="entry name" value="Soluble_ligand-bd"/>
</dbReference>
<protein>
    <submittedName>
        <fullName evidence="20">Polysaccharide biosynthesis protein</fullName>
    </submittedName>
</protein>
<evidence type="ECO:0000256" key="5">
    <source>
        <dbReference type="ARBA" id="ARBA00022597"/>
    </source>
</evidence>
<dbReference type="SUPFAM" id="SSF49265">
    <property type="entry name" value="Fibronectin type III"/>
    <property type="match status" value="1"/>
</dbReference>
<comment type="similarity">
    <text evidence="2">Belongs to the BexD/CtrA/VexA family.</text>
</comment>
<feature type="compositionally biased region" description="Acidic residues" evidence="16">
    <location>
        <begin position="1"/>
        <end position="13"/>
    </location>
</feature>
<sequence length="895" mass="98789">MREQELTPEESFDNDLLGGAQADEKKISDSGKIISDKNKLKNRLVVKAEPGDGLTRLSWQPSGYRKPQEDEAVQYRIQIGLAPNKPIKAIDVGNDTTYTLRDLKNHQVYFIQIIAINREQKRITKSEEIKIIPLPAEELGSSLEKVFSRKNQTLQDKLTPEPFKRELRQFGYDFFKNSAQLLEATDNLPVGDNYVMGPGDSLNLSIWGSINARYTLTVDRNGEVMIPRAGVVKVWGLSYEKAKEAIEKVMSRYFKNYNMNISLGKLKTIQVFVVGEVELPGSYPISSLATVVNALSAAGGPTKNGSLRAIKLTRNGKPAENIDLYDMFLSGDRSKDVRLQNGDTLFVPVIGPIVAVAGEVKRPAIYEVKGTQTLADVIQMAGGITASGFTGRIQIERFSGNSAKIALDYEPKDGHMDSATAGVGIQDRDMVKIFPVQEAVRQVVSLKGNVARPGEYQFRKGMRVKDLISSFADLLPESYLESAEITRLALPDYHKEMLHFNLRKALEGNEAENVALQEQDTIKVSSRWEMQEKQSVIINGFVVNPGKYEFHPGMTVRDLVSAAGSAKRNALLDMAELSRVEVAGDKATASRTQIDLGKAISGDPAHNLSLKSDDVLIVRGIVGWTDSTDKFIRLKGEVQYPGVYSVARGEKLSSVIARAGGFTEKAYLRGAKFTRRSVQKEQQKRMDEILVKTEKEINQKQAALASVAASKEELEATKSALDGLQKDLERMKLLKAEGRVVIRLAPLGELKKSSYDLEMEGGDILEVPTRTNVVNVLGQVYNPISFVYVPESSSVGNYLNKAGGATSDAEVDEMFIIKADGTVFSRQQASFGIKWSDDAKQWTLGSFMSSYLEPGDTLVVPQKLERTAWLRDIKDITTIISQIALTAGTVLIGLK</sequence>
<feature type="domain" description="Polysaccharide export protein N-terminal" evidence="17">
    <location>
        <begin position="190"/>
        <end position="263"/>
    </location>
</feature>
<keyword evidence="10" id="KW-0626">Porin</keyword>
<dbReference type="EMBL" id="SRSD01000013">
    <property type="protein sequence ID" value="KAA0888042.1"/>
    <property type="molecule type" value="Genomic_DNA"/>
</dbReference>
<dbReference type="GO" id="GO:0015288">
    <property type="term" value="F:porin activity"/>
    <property type="evidence" value="ECO:0007669"/>
    <property type="project" value="UniProtKB-KW"/>
</dbReference>
<keyword evidence="4" id="KW-1134">Transmembrane beta strand</keyword>
<keyword evidence="7" id="KW-0732">Signal</keyword>
<feature type="region of interest" description="Disordered" evidence="16">
    <location>
        <begin position="1"/>
        <end position="21"/>
    </location>
</feature>
<dbReference type="AlphaFoldDB" id="A0A5A9X4G8"/>
<evidence type="ECO:0000259" key="18">
    <source>
        <dbReference type="Pfam" id="PF10531"/>
    </source>
</evidence>
<keyword evidence="21" id="KW-1185">Reference proteome</keyword>
<dbReference type="Pfam" id="PF02563">
    <property type="entry name" value="Poly_export"/>
    <property type="match status" value="1"/>
</dbReference>
<dbReference type="PANTHER" id="PTHR33619">
    <property type="entry name" value="POLYSACCHARIDE EXPORT PROTEIN GFCE-RELATED"/>
    <property type="match status" value="1"/>
</dbReference>
<dbReference type="Proteomes" id="UP000324298">
    <property type="component" value="Unassembled WGS sequence"/>
</dbReference>
<dbReference type="GO" id="GO:0046930">
    <property type="term" value="C:pore complex"/>
    <property type="evidence" value="ECO:0007669"/>
    <property type="project" value="UniProtKB-KW"/>
</dbReference>
<name>A0A5A9X4G8_9BACT</name>
<evidence type="ECO:0000259" key="19">
    <source>
        <dbReference type="Pfam" id="PF22461"/>
    </source>
</evidence>
<evidence type="ECO:0000256" key="13">
    <source>
        <dbReference type="ARBA" id="ARBA00023237"/>
    </source>
</evidence>
<keyword evidence="8" id="KW-0625">Polysaccharide transport</keyword>
<dbReference type="GO" id="GO:0006811">
    <property type="term" value="P:monoatomic ion transport"/>
    <property type="evidence" value="ECO:0007669"/>
    <property type="project" value="UniProtKB-KW"/>
</dbReference>
<evidence type="ECO:0000313" key="20">
    <source>
        <dbReference type="EMBL" id="KAA0888042.1"/>
    </source>
</evidence>
<evidence type="ECO:0000256" key="8">
    <source>
        <dbReference type="ARBA" id="ARBA00023047"/>
    </source>
</evidence>